<dbReference type="CDD" id="cd14747">
    <property type="entry name" value="PBP2_MalE"/>
    <property type="match status" value="1"/>
</dbReference>
<dbReference type="Pfam" id="PF01547">
    <property type="entry name" value="SBP_bac_1"/>
    <property type="match status" value="1"/>
</dbReference>
<keyword evidence="2" id="KW-0813">Transport</keyword>
<evidence type="ECO:0000256" key="3">
    <source>
        <dbReference type="ARBA" id="ARBA00022729"/>
    </source>
</evidence>
<comment type="similarity">
    <text evidence="1">Belongs to the bacterial solute-binding protein 1 family.</text>
</comment>
<dbReference type="STRING" id="686624.SAMN04488242_0400"/>
<proteinExistence type="inferred from homology"/>
<dbReference type="EMBL" id="FNGP01000001">
    <property type="protein sequence ID" value="SDL13959.1"/>
    <property type="molecule type" value="Genomic_DNA"/>
</dbReference>
<evidence type="ECO:0000256" key="1">
    <source>
        <dbReference type="ARBA" id="ARBA00008520"/>
    </source>
</evidence>
<dbReference type="GO" id="GO:0015768">
    <property type="term" value="P:maltose transport"/>
    <property type="evidence" value="ECO:0007669"/>
    <property type="project" value="TreeGrafter"/>
</dbReference>
<keyword evidence="7" id="KW-1185">Reference proteome</keyword>
<reference evidence="6 7" key="1">
    <citation type="submission" date="2016-10" db="EMBL/GenBank/DDBJ databases">
        <authorList>
            <person name="de Groot N.N."/>
        </authorList>
    </citation>
    <scope>NUCLEOTIDE SEQUENCE [LARGE SCALE GENOMIC DNA]</scope>
    <source>
        <strain evidence="6 7">CGMCC 1.9159</strain>
    </source>
</reference>
<evidence type="ECO:0000256" key="2">
    <source>
        <dbReference type="ARBA" id="ARBA00022448"/>
    </source>
</evidence>
<gene>
    <name evidence="6" type="ORF">SAMN04488242_0400</name>
</gene>
<dbReference type="AlphaFoldDB" id="A0A1G9HM12"/>
<dbReference type="GO" id="GO:0042956">
    <property type="term" value="P:maltodextrin transmembrane transport"/>
    <property type="evidence" value="ECO:0007669"/>
    <property type="project" value="TreeGrafter"/>
</dbReference>
<dbReference type="Gene3D" id="3.40.190.10">
    <property type="entry name" value="Periplasmic binding protein-like II"/>
    <property type="match status" value="2"/>
</dbReference>
<name>A0A1G9HM12_9ACTN</name>
<dbReference type="OrthoDB" id="9780991at2"/>
<evidence type="ECO:0000256" key="5">
    <source>
        <dbReference type="SAM" id="SignalP"/>
    </source>
</evidence>
<dbReference type="InterPro" id="IPR006059">
    <property type="entry name" value="SBP"/>
</dbReference>
<organism evidence="6 7">
    <name type="scientific">Tessaracoccus oleiagri</name>
    <dbReference type="NCBI Taxonomy" id="686624"/>
    <lineage>
        <taxon>Bacteria</taxon>
        <taxon>Bacillati</taxon>
        <taxon>Actinomycetota</taxon>
        <taxon>Actinomycetes</taxon>
        <taxon>Propionibacteriales</taxon>
        <taxon>Propionibacteriaceae</taxon>
        <taxon>Tessaracoccus</taxon>
    </lineage>
</organism>
<dbReference type="PANTHER" id="PTHR30061:SF50">
    <property type="entry name" value="MALTOSE_MALTODEXTRIN-BINDING PERIPLASMIC PROTEIN"/>
    <property type="match status" value="1"/>
</dbReference>
<evidence type="ECO:0000313" key="7">
    <source>
        <dbReference type="Proteomes" id="UP000199475"/>
    </source>
</evidence>
<protein>
    <submittedName>
        <fullName evidence="6">Carbohydrate ABC transporter substrate-binding protein, CUT1 family (TC 3.A.1.1.-)</fullName>
    </submittedName>
</protein>
<dbReference type="PANTHER" id="PTHR30061">
    <property type="entry name" value="MALTOSE-BINDING PERIPLASMIC PROTEIN"/>
    <property type="match status" value="1"/>
</dbReference>
<dbReference type="GO" id="GO:1901982">
    <property type="term" value="F:maltose binding"/>
    <property type="evidence" value="ECO:0007669"/>
    <property type="project" value="TreeGrafter"/>
</dbReference>
<dbReference type="RefSeq" id="WP_093248470.1">
    <property type="nucleotide sequence ID" value="NZ_FNGP01000001.1"/>
</dbReference>
<evidence type="ECO:0000313" key="6">
    <source>
        <dbReference type="EMBL" id="SDL13959.1"/>
    </source>
</evidence>
<evidence type="ECO:0000256" key="4">
    <source>
        <dbReference type="SAM" id="MobiDB-lite"/>
    </source>
</evidence>
<dbReference type="Proteomes" id="UP000199475">
    <property type="component" value="Unassembled WGS sequence"/>
</dbReference>
<dbReference type="GO" id="GO:0055052">
    <property type="term" value="C:ATP-binding cassette (ABC) transporter complex, substrate-binding subunit-containing"/>
    <property type="evidence" value="ECO:0007669"/>
    <property type="project" value="TreeGrafter"/>
</dbReference>
<dbReference type="SUPFAM" id="SSF53850">
    <property type="entry name" value="Periplasmic binding protein-like II"/>
    <property type="match status" value="1"/>
</dbReference>
<accession>A0A1G9HM12</accession>
<feature type="signal peptide" evidence="5">
    <location>
        <begin position="1"/>
        <end position="22"/>
    </location>
</feature>
<sequence length="428" mass="45800">MKSKSRALVALTAAFAMTAALSACGRDGGDSGDTGDQSDVAPIADGPATGTLEVWAMGAEGEKLPELVKKFQEENPDVTVNVTPVPWESAHDKFTSAIAAGTTPDVAQVGTTWMGEFVGLDALDPTPELIDVDKFFTGGQETTVVDGVSYAVPWYVETRLVYYRTDIAEQAGITEPATDWEGLKEMAKKMQSDGGAEWGISLQPGGTGSWQTVLPLMWSNGGEIVNDDMTEFTFDTEENVEALEYYKSFFDEGIANKSPAQGTTEADFASGKVPMFISGPWMMAAVEAAGGEGFADKYDVMEMPEAESSASFIGGANLAVFKNTENRDAAWKLVDFLTQEETQVEWYDLTTDLPSVQSAWEAEALSSDEKLAKFGSQLENAFAPPSISTWEQIATAFDSQVERVTKTGSDPAEALAAVQQEATSIGMG</sequence>
<dbReference type="PROSITE" id="PS51257">
    <property type="entry name" value="PROKAR_LIPOPROTEIN"/>
    <property type="match status" value="1"/>
</dbReference>
<keyword evidence="3 5" id="KW-0732">Signal</keyword>
<feature type="region of interest" description="Disordered" evidence="4">
    <location>
        <begin position="25"/>
        <end position="47"/>
    </location>
</feature>
<feature type="chain" id="PRO_5038334878" evidence="5">
    <location>
        <begin position="23"/>
        <end position="428"/>
    </location>
</feature>